<evidence type="ECO:0000313" key="2">
    <source>
        <dbReference type="Proteomes" id="UP000575983"/>
    </source>
</evidence>
<dbReference type="Proteomes" id="UP000575983">
    <property type="component" value="Unassembled WGS sequence"/>
</dbReference>
<comment type="caution">
    <text evidence="1">The sequence shown here is derived from an EMBL/GenBank/DDBJ whole genome shotgun (WGS) entry which is preliminary data.</text>
</comment>
<dbReference type="EMBL" id="JACHFC010000001">
    <property type="protein sequence ID" value="MBB6207768.1"/>
    <property type="molecule type" value="Genomic_DNA"/>
</dbReference>
<evidence type="ECO:0000313" key="1">
    <source>
        <dbReference type="EMBL" id="MBB6207768.1"/>
    </source>
</evidence>
<name>A0A7X0DJE9_9SPIR</name>
<proteinExistence type="predicted"/>
<protein>
    <submittedName>
        <fullName evidence="1">Uncharacterized protein</fullName>
    </submittedName>
</protein>
<accession>A0A7X0DJE9</accession>
<organism evidence="1 2">
    <name type="scientific">Borreliella lanei</name>
    <dbReference type="NCBI Taxonomy" id="373540"/>
    <lineage>
        <taxon>Bacteria</taxon>
        <taxon>Pseudomonadati</taxon>
        <taxon>Spirochaetota</taxon>
        <taxon>Spirochaetia</taxon>
        <taxon>Spirochaetales</taxon>
        <taxon>Borreliaceae</taxon>
        <taxon>Borreliella</taxon>
    </lineage>
</organism>
<sequence length="36" mass="4059">MGWRDIFGVNKNFNNLGESKINSDYADLKAIPFAVL</sequence>
<dbReference type="AlphaFoldDB" id="A0A7X0DJE9"/>
<keyword evidence="2" id="KW-1185">Reference proteome</keyword>
<gene>
    <name evidence="1" type="ORF">HNQ06_000258</name>
</gene>
<reference evidence="1 2" key="1">
    <citation type="submission" date="2020-08" db="EMBL/GenBank/DDBJ databases">
        <title>Genomic Encyclopedia of Type Strains, Phase IV (KMG-IV): sequencing the most valuable type-strain genomes for metagenomic binning, comparative biology and taxonomic classification.</title>
        <authorList>
            <person name="Goeker M."/>
        </authorList>
    </citation>
    <scope>NUCLEOTIDE SEQUENCE [LARGE SCALE GENOMIC DNA]</scope>
    <source>
        <strain evidence="1 2">DSM 17992</strain>
    </source>
</reference>